<feature type="region of interest" description="Disordered" evidence="1">
    <location>
        <begin position="62"/>
        <end position="98"/>
    </location>
</feature>
<dbReference type="OrthoDB" id="2283631at2759"/>
<protein>
    <submittedName>
        <fullName evidence="2">Uncharacterized protein</fullName>
    </submittedName>
</protein>
<reference evidence="3" key="1">
    <citation type="submission" date="2015-06" db="EMBL/GenBank/DDBJ databases">
        <title>Expansion of signal transduction pathways in fungi by whole-genome duplication.</title>
        <authorList>
            <consortium name="DOE Joint Genome Institute"/>
            <person name="Corrochano L.M."/>
            <person name="Kuo A."/>
            <person name="Marcet-Houben M."/>
            <person name="Polaino S."/>
            <person name="Salamov A."/>
            <person name="Villalobos J.M."/>
            <person name="Alvarez M.I."/>
            <person name="Avalos J."/>
            <person name="Benito E.P."/>
            <person name="Benoit I."/>
            <person name="Burger G."/>
            <person name="Camino L.P."/>
            <person name="Canovas D."/>
            <person name="Cerda-Olmedo E."/>
            <person name="Cheng J.-F."/>
            <person name="Dominguez A."/>
            <person name="Elias M."/>
            <person name="Eslava A.P."/>
            <person name="Glaser F."/>
            <person name="Grimwood J."/>
            <person name="Gutierrez G."/>
            <person name="Heitman J."/>
            <person name="Henrissat B."/>
            <person name="Iturriaga E.A."/>
            <person name="Lang B.F."/>
            <person name="Lavin J.L."/>
            <person name="Lee S."/>
            <person name="Li W."/>
            <person name="Lindquist E."/>
            <person name="Lopez-Garcia S."/>
            <person name="Luque E.M."/>
            <person name="Marcos A.T."/>
            <person name="Martin J."/>
            <person name="McCluskey K."/>
            <person name="Medina H.R."/>
            <person name="Miralles-Duran A."/>
            <person name="Miyazaki A."/>
            <person name="Munoz-Torres E."/>
            <person name="Oguiza J.A."/>
            <person name="Ohm R."/>
            <person name="Olmedo M."/>
            <person name="Orejas M."/>
            <person name="Ortiz-Castellanos L."/>
            <person name="Pisabarro A.G."/>
            <person name="Rodriguez-Romero J."/>
            <person name="Ruiz-Herrera J."/>
            <person name="Ruiz-Vazquez R."/>
            <person name="Sanz C."/>
            <person name="Schackwitz W."/>
            <person name="Schmutz J."/>
            <person name="Shahriari M."/>
            <person name="Shelest E."/>
            <person name="Silva-Franco F."/>
            <person name="Soanes D."/>
            <person name="Syed K."/>
            <person name="Tagua V.G."/>
            <person name="Talbot N.J."/>
            <person name="Thon M."/>
            <person name="De vries R.P."/>
            <person name="Wiebenga A."/>
            <person name="Yadav J.S."/>
            <person name="Braun E.L."/>
            <person name="Baker S."/>
            <person name="Garre V."/>
            <person name="Horwitz B."/>
            <person name="Torres-Martinez S."/>
            <person name="Idnurm A."/>
            <person name="Herrera-Estrella A."/>
            <person name="Gabaldon T."/>
            <person name="Grigoriev I.V."/>
        </authorList>
    </citation>
    <scope>NUCLEOTIDE SEQUENCE [LARGE SCALE GENOMIC DNA]</scope>
    <source>
        <strain evidence="3">NRRL 1555(-)</strain>
    </source>
</reference>
<accession>A0A167LME7</accession>
<keyword evidence="3" id="KW-1185">Reference proteome</keyword>
<sequence>MHHHYYNRKTGQTTSSPSYSQPPSPTISCEAMYQDSMDIFSESTQDACFVPLDLQDFSETVTQEHLPEKQETVPSEKSSCAYPRRHTISSGSSTHDKNVRPLRTKASLHAMAMRNTIQQQMPPFTGYYGNTIDGSYERSLEENDEMLQDIILPTEPVLSEQPAESMLGLLMEQTIPNVWDFREP</sequence>
<evidence type="ECO:0000313" key="3">
    <source>
        <dbReference type="Proteomes" id="UP000077315"/>
    </source>
</evidence>
<dbReference type="EMBL" id="KV440987">
    <property type="protein sequence ID" value="OAD70737.1"/>
    <property type="molecule type" value="Genomic_DNA"/>
</dbReference>
<dbReference type="AlphaFoldDB" id="A0A167LME7"/>
<dbReference type="Proteomes" id="UP000077315">
    <property type="component" value="Unassembled WGS sequence"/>
</dbReference>
<organism evidence="2 3">
    <name type="scientific">Phycomyces blakesleeanus (strain ATCC 8743b / DSM 1359 / FGSC 10004 / NBRC 33097 / NRRL 1555)</name>
    <dbReference type="NCBI Taxonomy" id="763407"/>
    <lineage>
        <taxon>Eukaryota</taxon>
        <taxon>Fungi</taxon>
        <taxon>Fungi incertae sedis</taxon>
        <taxon>Mucoromycota</taxon>
        <taxon>Mucoromycotina</taxon>
        <taxon>Mucoromycetes</taxon>
        <taxon>Mucorales</taxon>
        <taxon>Phycomycetaceae</taxon>
        <taxon>Phycomyces</taxon>
    </lineage>
</organism>
<evidence type="ECO:0000256" key="1">
    <source>
        <dbReference type="SAM" id="MobiDB-lite"/>
    </source>
</evidence>
<name>A0A167LME7_PHYB8</name>
<dbReference type="InParanoid" id="A0A167LME7"/>
<dbReference type="GeneID" id="28994893"/>
<gene>
    <name evidence="2" type="ORF">PHYBLDRAFT_159447</name>
</gene>
<feature type="region of interest" description="Disordered" evidence="1">
    <location>
        <begin position="1"/>
        <end position="27"/>
    </location>
</feature>
<feature type="compositionally biased region" description="Low complexity" evidence="1">
    <location>
        <begin position="10"/>
        <end position="19"/>
    </location>
</feature>
<dbReference type="RefSeq" id="XP_018288777.1">
    <property type="nucleotide sequence ID" value="XM_018433987.1"/>
</dbReference>
<evidence type="ECO:0000313" key="2">
    <source>
        <dbReference type="EMBL" id="OAD70737.1"/>
    </source>
</evidence>
<dbReference type="VEuPathDB" id="FungiDB:PHYBLDRAFT_159447"/>
<proteinExistence type="predicted"/>